<evidence type="ECO:0000256" key="1">
    <source>
        <dbReference type="ARBA" id="ARBA00008853"/>
    </source>
</evidence>
<proteinExistence type="inferred from homology"/>
<keyword evidence="2" id="KW-0378">Hydrolase</keyword>
<comment type="similarity">
    <text evidence="1">Belongs to the SMP-30/CGR1 family.</text>
</comment>
<evidence type="ECO:0000259" key="4">
    <source>
        <dbReference type="Pfam" id="PF08450"/>
    </source>
</evidence>
<dbReference type="Proteomes" id="UP001589748">
    <property type="component" value="Unassembled WGS sequence"/>
</dbReference>
<feature type="domain" description="SMP-30/Gluconolactonase/LRE-like region" evidence="4">
    <location>
        <begin position="43"/>
        <end position="221"/>
    </location>
</feature>
<comment type="caution">
    <text evidence="5">The sequence shown here is derived from an EMBL/GenBank/DDBJ whole genome shotgun (WGS) entry which is preliminary data.</text>
</comment>
<dbReference type="EMBL" id="JBHMDM010000007">
    <property type="protein sequence ID" value="MFB9378024.1"/>
    <property type="molecule type" value="Genomic_DNA"/>
</dbReference>
<dbReference type="PRINTS" id="PR01790">
    <property type="entry name" value="SMP30FAMILY"/>
</dbReference>
<evidence type="ECO:0000256" key="2">
    <source>
        <dbReference type="ARBA" id="ARBA00022801"/>
    </source>
</evidence>
<gene>
    <name evidence="5" type="ORF">ACFFVI_13710</name>
</gene>
<dbReference type="PANTHER" id="PTHR47572">
    <property type="entry name" value="LIPOPROTEIN-RELATED"/>
    <property type="match status" value="1"/>
</dbReference>
<evidence type="ECO:0000313" key="6">
    <source>
        <dbReference type="Proteomes" id="UP001589748"/>
    </source>
</evidence>
<dbReference type="SUPFAM" id="SSF63829">
    <property type="entry name" value="Calcium-dependent phosphotriesterase"/>
    <property type="match status" value="1"/>
</dbReference>
<dbReference type="RefSeq" id="WP_380137528.1">
    <property type="nucleotide sequence ID" value="NZ_JBHLUI010000008.1"/>
</dbReference>
<protein>
    <submittedName>
        <fullName evidence="5">SMP-30/gluconolactonase/LRE family protein</fullName>
    </submittedName>
</protein>
<keyword evidence="6" id="KW-1185">Reference proteome</keyword>
<dbReference type="InterPro" id="IPR005511">
    <property type="entry name" value="SMP-30"/>
</dbReference>
<organism evidence="5 6">
    <name type="scientific">Kineococcus gynurae</name>
    <dbReference type="NCBI Taxonomy" id="452979"/>
    <lineage>
        <taxon>Bacteria</taxon>
        <taxon>Bacillati</taxon>
        <taxon>Actinomycetota</taxon>
        <taxon>Actinomycetes</taxon>
        <taxon>Kineosporiales</taxon>
        <taxon>Kineosporiaceae</taxon>
        <taxon>Kineococcus</taxon>
    </lineage>
</organism>
<accession>A0ABV5LVF2</accession>
<name>A0ABV5LVF2_9ACTN</name>
<evidence type="ECO:0000313" key="5">
    <source>
        <dbReference type="EMBL" id="MFB9378024.1"/>
    </source>
</evidence>
<evidence type="ECO:0000256" key="3">
    <source>
        <dbReference type="SAM" id="MobiDB-lite"/>
    </source>
</evidence>
<dbReference type="Gene3D" id="2.120.10.30">
    <property type="entry name" value="TolB, C-terminal domain"/>
    <property type="match status" value="1"/>
</dbReference>
<dbReference type="InterPro" id="IPR051262">
    <property type="entry name" value="SMP-30/CGR1_Lactonase"/>
</dbReference>
<sequence length="358" mass="37221">MDDPRPATDTSPGPGAPRVLDPRGANLLPEGAQLERLGSGSTWAEGPVWLPDERAVIFSDIPGDRILRWDEGGTGLTVHAEGVEFTNGRTLDHEGRVVACSHGRRAVERTEADGSTTVLVDRVGGVGGVGGVGAVGGARLNSPNDVVVAADGAIWFTDPAYGISVPEEGHEGFREYGDHHVFRFDPATGELRVVVTDVEEPNGLAFSPDESLLYVADTSAAPVPHNGDHRLIRVYDVLRGIRGGRGPLARPGGPVAKNGRVFATMERGLADGFRVDRDGNVWTSDGDAIAVHAPDGTRLLEVVVGEVVANLCFGGEDGSTVFVAASTSLYRLPTAAVGAGLWWLDQAGTGTGAGAAAG</sequence>
<feature type="region of interest" description="Disordered" evidence="3">
    <location>
        <begin position="1"/>
        <end position="23"/>
    </location>
</feature>
<dbReference type="InterPro" id="IPR013658">
    <property type="entry name" value="SGL"/>
</dbReference>
<dbReference type="InterPro" id="IPR011042">
    <property type="entry name" value="6-blade_b-propeller_TolB-like"/>
</dbReference>
<feature type="domain" description="SMP-30/Gluconolactonase/LRE-like region" evidence="4">
    <location>
        <begin position="256"/>
        <end position="326"/>
    </location>
</feature>
<dbReference type="Pfam" id="PF08450">
    <property type="entry name" value="SGL"/>
    <property type="match status" value="2"/>
</dbReference>
<reference evidence="5 6" key="1">
    <citation type="submission" date="2024-09" db="EMBL/GenBank/DDBJ databases">
        <authorList>
            <person name="Sun Q."/>
            <person name="Mori K."/>
        </authorList>
    </citation>
    <scope>NUCLEOTIDE SEQUENCE [LARGE SCALE GENOMIC DNA]</scope>
    <source>
        <strain evidence="5 6">TISTR 1856</strain>
    </source>
</reference>
<dbReference type="PANTHER" id="PTHR47572:SF4">
    <property type="entry name" value="LACTONASE DRP35"/>
    <property type="match status" value="1"/>
</dbReference>